<reference evidence="3 4" key="1">
    <citation type="submission" date="2017-12" db="EMBL/GenBank/DDBJ databases">
        <title>Comparative genomics of Botrytis spp.</title>
        <authorList>
            <person name="Valero-Jimenez C.A."/>
            <person name="Tapia P."/>
            <person name="Veloso J."/>
            <person name="Silva-Moreno E."/>
            <person name="Staats M."/>
            <person name="Valdes J.H."/>
            <person name="Van Kan J.A.L."/>
        </authorList>
    </citation>
    <scope>NUCLEOTIDE SEQUENCE [LARGE SCALE GENOMIC DNA]</scope>
    <source>
        <strain evidence="3 4">Bt9001</strain>
    </source>
</reference>
<proteinExistence type="predicted"/>
<keyword evidence="2" id="KW-0472">Membrane</keyword>
<keyword evidence="2" id="KW-0812">Transmembrane</keyword>
<feature type="transmembrane region" description="Helical" evidence="2">
    <location>
        <begin position="85"/>
        <end position="104"/>
    </location>
</feature>
<accession>A0A4Z1ED36</accession>
<feature type="transmembrane region" description="Helical" evidence="2">
    <location>
        <begin position="52"/>
        <end position="70"/>
    </location>
</feature>
<dbReference type="AlphaFoldDB" id="A0A4Z1ED36"/>
<feature type="coiled-coil region" evidence="1">
    <location>
        <begin position="129"/>
        <end position="156"/>
    </location>
</feature>
<name>A0A4Z1ED36_9HELO</name>
<evidence type="ECO:0000256" key="1">
    <source>
        <dbReference type="SAM" id="Coils"/>
    </source>
</evidence>
<dbReference type="EMBL" id="PQXH01000204">
    <property type="protein sequence ID" value="TGO08533.1"/>
    <property type="molecule type" value="Genomic_DNA"/>
</dbReference>
<keyword evidence="2" id="KW-1133">Transmembrane helix</keyword>
<keyword evidence="4" id="KW-1185">Reference proteome</keyword>
<dbReference type="Proteomes" id="UP000297777">
    <property type="component" value="Unassembled WGS sequence"/>
</dbReference>
<sequence>MASRILSPASRMLRAPVMGATRGFSMSARKAAQITETPLPVRKPVGAFRGGLTGFLLGSTLAGAGVYYYILEEYKVSNELLTEDIYVSFIYLGSLLFYLEGMMLRAKREREDLMIRSGLYENKANQGTLQSLQNSVQRVHTYVQSLEEKLADLEKKKK</sequence>
<dbReference type="OrthoDB" id="5331396at2759"/>
<gene>
    <name evidence="3" type="ORF">BTUL_0204g00120</name>
</gene>
<keyword evidence="1" id="KW-0175">Coiled coil</keyword>
<evidence type="ECO:0000313" key="4">
    <source>
        <dbReference type="Proteomes" id="UP000297777"/>
    </source>
</evidence>
<evidence type="ECO:0000313" key="3">
    <source>
        <dbReference type="EMBL" id="TGO08533.1"/>
    </source>
</evidence>
<protein>
    <submittedName>
        <fullName evidence="3">Uncharacterized protein</fullName>
    </submittedName>
</protein>
<comment type="caution">
    <text evidence="3">The sequence shown here is derived from an EMBL/GenBank/DDBJ whole genome shotgun (WGS) entry which is preliminary data.</text>
</comment>
<dbReference type="PANTHER" id="PTHR37849">
    <property type="entry name" value="YALI0E11605P"/>
    <property type="match status" value="1"/>
</dbReference>
<dbReference type="PANTHER" id="PTHR37849:SF1">
    <property type="entry name" value="YALI0E11605P"/>
    <property type="match status" value="1"/>
</dbReference>
<evidence type="ECO:0000256" key="2">
    <source>
        <dbReference type="SAM" id="Phobius"/>
    </source>
</evidence>
<organism evidence="3 4">
    <name type="scientific">Botrytis tulipae</name>
    <dbReference type="NCBI Taxonomy" id="87230"/>
    <lineage>
        <taxon>Eukaryota</taxon>
        <taxon>Fungi</taxon>
        <taxon>Dikarya</taxon>
        <taxon>Ascomycota</taxon>
        <taxon>Pezizomycotina</taxon>
        <taxon>Leotiomycetes</taxon>
        <taxon>Helotiales</taxon>
        <taxon>Sclerotiniaceae</taxon>
        <taxon>Botrytis</taxon>
    </lineage>
</organism>